<evidence type="ECO:0000256" key="3">
    <source>
        <dbReference type="ARBA" id="ARBA00012662"/>
    </source>
</evidence>
<dbReference type="PRINTS" id="PR00741">
    <property type="entry name" value="GLHYDRLASE29"/>
</dbReference>
<keyword evidence="5" id="KW-0378">Hydrolase</keyword>
<comment type="function">
    <text evidence="1">Alpha-L-fucosidase is responsible for hydrolyzing the alpha-1,6-linked fucose joined to the reducing-end N-acetylglucosamine of the carbohydrate moieties of glycoproteins.</text>
</comment>
<evidence type="ECO:0000259" key="9">
    <source>
        <dbReference type="Pfam" id="PF01120"/>
    </source>
</evidence>
<dbReference type="GO" id="GO:0005764">
    <property type="term" value="C:lysosome"/>
    <property type="evidence" value="ECO:0007669"/>
    <property type="project" value="TreeGrafter"/>
</dbReference>
<dbReference type="InterPro" id="IPR016286">
    <property type="entry name" value="FUC_metazoa-typ"/>
</dbReference>
<keyword evidence="6" id="KW-0326">Glycosidase</keyword>
<dbReference type="RefSeq" id="WP_028070234.1">
    <property type="nucleotide sequence ID" value="NZ_LR590484.1"/>
</dbReference>
<protein>
    <recommendedName>
        <fullName evidence="3">alpha-L-fucosidase</fullName>
        <ecNumber evidence="3">3.2.1.51</ecNumber>
    </recommendedName>
</protein>
<dbReference type="GO" id="GO:0006004">
    <property type="term" value="P:fucose metabolic process"/>
    <property type="evidence" value="ECO:0007669"/>
    <property type="project" value="InterPro"/>
</dbReference>
<dbReference type="GO" id="GO:0004560">
    <property type="term" value="F:alpha-L-fucosidase activity"/>
    <property type="evidence" value="ECO:0007669"/>
    <property type="project" value="InterPro"/>
</dbReference>
<evidence type="ECO:0000313" key="11">
    <source>
        <dbReference type="Proteomes" id="UP000308196"/>
    </source>
</evidence>
<dbReference type="STRING" id="1123265.GCA_000686625_03480"/>
<dbReference type="PANTHER" id="PTHR10030">
    <property type="entry name" value="ALPHA-L-FUCOSIDASE"/>
    <property type="match status" value="1"/>
</dbReference>
<dbReference type="AlphaFoldDB" id="A0A4U9VXQ9"/>
<proteinExistence type="inferred from homology"/>
<evidence type="ECO:0000256" key="5">
    <source>
        <dbReference type="ARBA" id="ARBA00022801"/>
    </source>
</evidence>
<dbReference type="PANTHER" id="PTHR10030:SF37">
    <property type="entry name" value="ALPHA-L-FUCOSIDASE-RELATED"/>
    <property type="match status" value="1"/>
</dbReference>
<dbReference type="InterPro" id="IPR017853">
    <property type="entry name" value="GH"/>
</dbReference>
<evidence type="ECO:0000256" key="1">
    <source>
        <dbReference type="ARBA" id="ARBA00004071"/>
    </source>
</evidence>
<dbReference type="EC" id="3.2.1.51" evidence="3"/>
<dbReference type="SMART" id="SM00812">
    <property type="entry name" value="Alpha_L_fucos"/>
    <property type="match status" value="1"/>
</dbReference>
<dbReference type="InterPro" id="IPR057739">
    <property type="entry name" value="Glyco_hydro_29_N"/>
</dbReference>
<dbReference type="PROSITE" id="PS51257">
    <property type="entry name" value="PROKAR_LIPOPROTEIN"/>
    <property type="match status" value="1"/>
</dbReference>
<feature type="signal peptide" evidence="8">
    <location>
        <begin position="1"/>
        <end position="21"/>
    </location>
</feature>
<reference evidence="10 11" key="1">
    <citation type="submission" date="2019-05" db="EMBL/GenBank/DDBJ databases">
        <authorList>
            <consortium name="Pathogen Informatics"/>
        </authorList>
    </citation>
    <scope>NUCLEOTIDE SEQUENCE [LARGE SCALE GENOMIC DNA]</scope>
    <source>
        <strain evidence="10 11">NCTC11429</strain>
    </source>
</reference>
<feature type="site" description="May be important for catalysis" evidence="7">
    <location>
        <position position="262"/>
    </location>
</feature>
<evidence type="ECO:0000256" key="8">
    <source>
        <dbReference type="SAM" id="SignalP"/>
    </source>
</evidence>
<dbReference type="InterPro" id="IPR000933">
    <property type="entry name" value="Glyco_hydro_29"/>
</dbReference>
<name>A0A4U9VXQ9_9SPHI</name>
<dbReference type="GO" id="GO:0016139">
    <property type="term" value="P:glycoside catabolic process"/>
    <property type="evidence" value="ECO:0007669"/>
    <property type="project" value="TreeGrafter"/>
</dbReference>
<organism evidence="10 11">
    <name type="scientific">Sphingobacterium thalpophilum</name>
    <dbReference type="NCBI Taxonomy" id="259"/>
    <lineage>
        <taxon>Bacteria</taxon>
        <taxon>Pseudomonadati</taxon>
        <taxon>Bacteroidota</taxon>
        <taxon>Sphingobacteriia</taxon>
        <taxon>Sphingobacteriales</taxon>
        <taxon>Sphingobacteriaceae</taxon>
        <taxon>Sphingobacterium</taxon>
    </lineage>
</organism>
<evidence type="ECO:0000256" key="6">
    <source>
        <dbReference type="ARBA" id="ARBA00023295"/>
    </source>
</evidence>
<keyword evidence="4 8" id="KW-0732">Signal</keyword>
<accession>A0A4U9VXQ9</accession>
<dbReference type="KEGG" id="stha:NCTC11429_04588"/>
<sequence length="611" mass="69509">MKFRKISLLALLASACLKVSAQEVASAQKMDWFEDAKLGIFIHWGIYSVDGISESWSFFNNYISHDNYMKQLNGFTAQNYKPKEWASLIRQAGAKYVVITTKHHDGISLWNTEADKAISTLKNAAAKQDVLSPFVKAIKDEGLHTGLYYSLPDWSHPYYDVFTRNRKRYQLSAEPNRWNRYVQYYQKQLSELSEQYKPELIWFDGDWEHSADEWKAQETLALLRKYNPDIIINSRLNHHGDYETPEQGIPVTRPESKFWELCYTMNDSWGYQPFDKKYKSPNMIIRTLVDCIAMGGNLLLDIGPKADGSIPDKQLHILKQLGRWTNKHARAIYGTRAGIPAENYLGKSALSKDGKTLYLYLYEQKPHVWVRGIKNPKAPEVTVVGDSNASVNTRRDGENLQLDLSRINFDQDVTVLALDFNEAVEWSTPKEDSTDLLSVLDSKQTVPALNQIASSLHSGRNIFDNSGLTVDGMETKMPAGKTTNKEVFSWIEKHAEALYETDKGLPDGHYEGHSALSKDRQTLYLFVEGIPTGPVALKGIKNRIARVRIVGEGSMISHDVFNKLYWSNIPGIIYIDVPKERLDKNMTVIAILLDSPLALYRQKVGAIENNL</sequence>
<dbReference type="Gene3D" id="3.20.20.80">
    <property type="entry name" value="Glycosidases"/>
    <property type="match status" value="1"/>
</dbReference>
<feature type="domain" description="Glycoside hydrolase family 29 N-terminal" evidence="9">
    <location>
        <begin position="20"/>
        <end position="328"/>
    </location>
</feature>
<dbReference type="SUPFAM" id="SSF51445">
    <property type="entry name" value="(Trans)glycosidases"/>
    <property type="match status" value="1"/>
</dbReference>
<dbReference type="PIRSF" id="PIRSF001092">
    <property type="entry name" value="Alpha-L-fucosidase"/>
    <property type="match status" value="1"/>
</dbReference>
<dbReference type="EMBL" id="LR590484">
    <property type="protein sequence ID" value="VTR52450.1"/>
    <property type="molecule type" value="Genomic_DNA"/>
</dbReference>
<comment type="similarity">
    <text evidence="2">Belongs to the glycosyl hydrolase 29 family.</text>
</comment>
<feature type="chain" id="PRO_5020554942" description="alpha-L-fucosidase" evidence="8">
    <location>
        <begin position="22"/>
        <end position="611"/>
    </location>
</feature>
<evidence type="ECO:0000313" key="10">
    <source>
        <dbReference type="EMBL" id="VTR52450.1"/>
    </source>
</evidence>
<dbReference type="GeneID" id="78465165"/>
<dbReference type="Pfam" id="PF01120">
    <property type="entry name" value="Alpha_L_fucos"/>
    <property type="match status" value="1"/>
</dbReference>
<gene>
    <name evidence="10" type="ORF">NCTC11429_04588</name>
</gene>
<evidence type="ECO:0000256" key="2">
    <source>
        <dbReference type="ARBA" id="ARBA00007951"/>
    </source>
</evidence>
<evidence type="ECO:0000256" key="4">
    <source>
        <dbReference type="ARBA" id="ARBA00022729"/>
    </source>
</evidence>
<dbReference type="Proteomes" id="UP000308196">
    <property type="component" value="Chromosome"/>
</dbReference>
<evidence type="ECO:0000256" key="7">
    <source>
        <dbReference type="PIRSR" id="PIRSR001092-1"/>
    </source>
</evidence>